<reference evidence="1" key="1">
    <citation type="journal article" date="2014" name="Nat. Commun.">
        <title>The tobacco genome sequence and its comparison with those of tomato and potato.</title>
        <authorList>
            <person name="Sierro N."/>
            <person name="Battey J.N."/>
            <person name="Ouadi S."/>
            <person name="Bakaher N."/>
            <person name="Bovet L."/>
            <person name="Willig A."/>
            <person name="Goepfert S."/>
            <person name="Peitsch M.C."/>
            <person name="Ivanov N.V."/>
        </authorList>
    </citation>
    <scope>NUCLEOTIDE SEQUENCE [LARGE SCALE GENOMIC DNA]</scope>
</reference>
<gene>
    <name evidence="2" type="primary">LOC142175834</name>
</gene>
<reference evidence="2" key="2">
    <citation type="submission" date="2025-08" db="UniProtKB">
        <authorList>
            <consortium name="RefSeq"/>
        </authorList>
    </citation>
    <scope>IDENTIFICATION</scope>
    <source>
        <tissue evidence="2">Leaf</tissue>
    </source>
</reference>
<evidence type="ECO:0000313" key="2">
    <source>
        <dbReference type="RefSeq" id="XP_075098936.1"/>
    </source>
</evidence>
<dbReference type="Proteomes" id="UP000790787">
    <property type="component" value="Chromosome 22"/>
</dbReference>
<evidence type="ECO:0000313" key="1">
    <source>
        <dbReference type="Proteomes" id="UP000790787"/>
    </source>
</evidence>
<sequence length="146" mass="16514">MDDMIDKGHAAFVPGRVINDNIILSHELIKWYGRKETSPRCMIKIDMPKAYDSLEWVFLEQVLIGLNFLETFVKWIMTCVQTVSYSIVVNGKATTPFAAAEDSEEYAKLNLVQLGFADDLLLFCRGDVISAKLLYVCFDSFSRASS</sequence>
<accession>A0AC58TNZ5</accession>
<proteinExistence type="predicted"/>
<organism evidence="1 2">
    <name type="scientific">Nicotiana tabacum</name>
    <name type="common">Common tobacco</name>
    <dbReference type="NCBI Taxonomy" id="4097"/>
    <lineage>
        <taxon>Eukaryota</taxon>
        <taxon>Viridiplantae</taxon>
        <taxon>Streptophyta</taxon>
        <taxon>Embryophyta</taxon>
        <taxon>Tracheophyta</taxon>
        <taxon>Spermatophyta</taxon>
        <taxon>Magnoliopsida</taxon>
        <taxon>eudicotyledons</taxon>
        <taxon>Gunneridae</taxon>
        <taxon>Pentapetalae</taxon>
        <taxon>asterids</taxon>
        <taxon>lamiids</taxon>
        <taxon>Solanales</taxon>
        <taxon>Solanaceae</taxon>
        <taxon>Nicotianoideae</taxon>
        <taxon>Nicotianeae</taxon>
        <taxon>Nicotiana</taxon>
    </lineage>
</organism>
<name>A0AC58TNZ5_TOBAC</name>
<keyword evidence="1" id="KW-1185">Reference proteome</keyword>
<dbReference type="RefSeq" id="XP_075098936.1">
    <property type="nucleotide sequence ID" value="XM_075242835.1"/>
</dbReference>
<protein>
    <submittedName>
        <fullName evidence="2">Uncharacterized protein LOC142175834</fullName>
    </submittedName>
</protein>